<feature type="domain" description="CHASE2" evidence="2">
    <location>
        <begin position="46"/>
        <end position="298"/>
    </location>
</feature>
<dbReference type="InterPro" id="IPR007890">
    <property type="entry name" value="CHASE2"/>
</dbReference>
<sequence length="374" mass="41384">MKKWKDNLITLAGTLGVTLLLSLFLTSDISLFAFMSALNVGNDFKISDFYNRFADDMTPRTDKNIAIVDIGNCNRMQIAKIIEDVESCNPAVIGLDVLFLEKSDSITDKKLTDAINSCKNIVIATSIEMDGTTGNFRRSNMFSDSITAIWNYGCINLEARYSTGVVREFRNAYVTDNGDLPTFPTLIVKKANPEKYAAHTAREHESETIFYPMQAFSIYTPADVATVGESLKGKIVIIGDLSDGNDLHRTPISEEYYGTKIHAATIATILNGNYVREIPAAGSWIIAILTCTAILLLKLALQSKKYGAFVVRICQILLIGLSVFAGCHIFARLHIVIDINKIVLMLLLGILSMDIWTGAYGIVSDRLKRRKSIK</sequence>
<organism evidence="3 4">
    <name type="scientific">Candidatus Limisoma faecipullorum</name>
    <dbReference type="NCBI Taxonomy" id="2840854"/>
    <lineage>
        <taxon>Bacteria</taxon>
        <taxon>Pseudomonadati</taxon>
        <taxon>Bacteroidota</taxon>
        <taxon>Bacteroidia</taxon>
        <taxon>Bacteroidales</taxon>
        <taxon>Candidatus Limisoma</taxon>
    </lineage>
</organism>
<feature type="transmembrane region" description="Helical" evidence="1">
    <location>
        <begin position="309"/>
        <end position="331"/>
    </location>
</feature>
<gene>
    <name evidence="3" type="ORF">IAB88_01325</name>
</gene>
<keyword evidence="1" id="KW-0472">Membrane</keyword>
<evidence type="ECO:0000259" key="2">
    <source>
        <dbReference type="SMART" id="SM01080"/>
    </source>
</evidence>
<evidence type="ECO:0000313" key="3">
    <source>
        <dbReference type="EMBL" id="MBO8475616.1"/>
    </source>
</evidence>
<keyword evidence="1" id="KW-0812">Transmembrane</keyword>
<reference evidence="3" key="2">
    <citation type="journal article" date="2021" name="PeerJ">
        <title>Extensive microbial diversity within the chicken gut microbiome revealed by metagenomics and culture.</title>
        <authorList>
            <person name="Gilroy R."/>
            <person name="Ravi A."/>
            <person name="Getino M."/>
            <person name="Pursley I."/>
            <person name="Horton D.L."/>
            <person name="Alikhan N.F."/>
            <person name="Baker D."/>
            <person name="Gharbi K."/>
            <person name="Hall N."/>
            <person name="Watson M."/>
            <person name="Adriaenssens E.M."/>
            <person name="Foster-Nyarko E."/>
            <person name="Jarju S."/>
            <person name="Secka A."/>
            <person name="Antonio M."/>
            <person name="Oren A."/>
            <person name="Chaudhuri R.R."/>
            <person name="La Ragione R."/>
            <person name="Hildebrand F."/>
            <person name="Pallen M.J."/>
        </authorList>
    </citation>
    <scope>NUCLEOTIDE SEQUENCE</scope>
    <source>
        <strain evidence="3">6919</strain>
    </source>
</reference>
<feature type="transmembrane region" description="Helical" evidence="1">
    <location>
        <begin position="343"/>
        <end position="363"/>
    </location>
</feature>
<reference evidence="3" key="1">
    <citation type="submission" date="2020-10" db="EMBL/GenBank/DDBJ databases">
        <authorList>
            <person name="Gilroy R."/>
        </authorList>
    </citation>
    <scope>NUCLEOTIDE SEQUENCE</scope>
    <source>
        <strain evidence="3">6919</strain>
    </source>
</reference>
<accession>A0A9D9IPV3</accession>
<keyword evidence="1" id="KW-1133">Transmembrane helix</keyword>
<protein>
    <submittedName>
        <fullName evidence="3">CHASE2 domain-containing protein</fullName>
    </submittedName>
</protein>
<comment type="caution">
    <text evidence="3">The sequence shown here is derived from an EMBL/GenBank/DDBJ whole genome shotgun (WGS) entry which is preliminary data.</text>
</comment>
<name>A0A9D9IPV3_9BACT</name>
<feature type="transmembrane region" description="Helical" evidence="1">
    <location>
        <begin position="278"/>
        <end position="297"/>
    </location>
</feature>
<evidence type="ECO:0000313" key="4">
    <source>
        <dbReference type="Proteomes" id="UP000823598"/>
    </source>
</evidence>
<proteinExistence type="predicted"/>
<dbReference type="AlphaFoldDB" id="A0A9D9IPV3"/>
<evidence type="ECO:0000256" key="1">
    <source>
        <dbReference type="SAM" id="Phobius"/>
    </source>
</evidence>
<dbReference type="Pfam" id="PF05226">
    <property type="entry name" value="CHASE2"/>
    <property type="match status" value="1"/>
</dbReference>
<dbReference type="Proteomes" id="UP000823598">
    <property type="component" value="Unassembled WGS sequence"/>
</dbReference>
<dbReference type="SMART" id="SM01080">
    <property type="entry name" value="CHASE2"/>
    <property type="match status" value="1"/>
</dbReference>
<dbReference type="EMBL" id="JADIMC010000019">
    <property type="protein sequence ID" value="MBO8475616.1"/>
    <property type="molecule type" value="Genomic_DNA"/>
</dbReference>